<name>A0A5C1QIT4_9SPIO</name>
<evidence type="ECO:0000256" key="12">
    <source>
        <dbReference type="PIRSR" id="PIRSR000447-1"/>
    </source>
</evidence>
<reference evidence="15 16" key="1">
    <citation type="submission" date="2019-02" db="EMBL/GenBank/DDBJ databases">
        <title>Complete Genome Sequence and Methylome Analysis of free living Spirochaetas.</title>
        <authorList>
            <person name="Fomenkov A."/>
            <person name="Dubinina G."/>
            <person name="Leshcheva N."/>
            <person name="Mikheeva N."/>
            <person name="Grabovich M."/>
            <person name="Vincze T."/>
            <person name="Roberts R.J."/>
        </authorList>
    </citation>
    <scope>NUCLEOTIDE SEQUENCE [LARGE SCALE GENOMIC DNA]</scope>
    <source>
        <strain evidence="15 16">K2</strain>
    </source>
</reference>
<dbReference type="InterPro" id="IPR018201">
    <property type="entry name" value="Ketoacyl_synth_AS"/>
</dbReference>
<evidence type="ECO:0000256" key="4">
    <source>
        <dbReference type="ARBA" id="ARBA00014657"/>
    </source>
</evidence>
<organism evidence="15 16">
    <name type="scientific">Oceanispirochaeta crateris</name>
    <dbReference type="NCBI Taxonomy" id="2518645"/>
    <lineage>
        <taxon>Bacteria</taxon>
        <taxon>Pseudomonadati</taxon>
        <taxon>Spirochaetota</taxon>
        <taxon>Spirochaetia</taxon>
        <taxon>Spirochaetales</taxon>
        <taxon>Spirochaetaceae</taxon>
        <taxon>Oceanispirochaeta</taxon>
    </lineage>
</organism>
<dbReference type="RefSeq" id="WP_149484537.1">
    <property type="nucleotide sequence ID" value="NZ_CP036150.1"/>
</dbReference>
<dbReference type="GO" id="GO:0005829">
    <property type="term" value="C:cytosol"/>
    <property type="evidence" value="ECO:0007669"/>
    <property type="project" value="TreeGrafter"/>
</dbReference>
<evidence type="ECO:0000259" key="14">
    <source>
        <dbReference type="PROSITE" id="PS52004"/>
    </source>
</evidence>
<dbReference type="EC" id="2.3.1.179" evidence="3 11"/>
<dbReference type="PIRSF" id="PIRSF000447">
    <property type="entry name" value="KAS_II"/>
    <property type="match status" value="1"/>
</dbReference>
<dbReference type="OrthoDB" id="9808669at2"/>
<keyword evidence="8" id="KW-0443">Lipid metabolism</keyword>
<dbReference type="FunFam" id="3.40.47.10:FF:000029">
    <property type="entry name" value="3-oxoacyl-[acyl-carrier-protein] synthase 1"/>
    <property type="match status" value="1"/>
</dbReference>
<dbReference type="CDD" id="cd00834">
    <property type="entry name" value="KAS_I_II"/>
    <property type="match status" value="1"/>
</dbReference>
<dbReference type="InterPro" id="IPR016039">
    <property type="entry name" value="Thiolase-like"/>
</dbReference>
<dbReference type="Pfam" id="PF02801">
    <property type="entry name" value="Ketoacyl-synt_C"/>
    <property type="match status" value="1"/>
</dbReference>
<keyword evidence="10 11" id="KW-0012">Acyltransferase</keyword>
<dbReference type="InterPro" id="IPR014030">
    <property type="entry name" value="Ketoacyl_synth_N"/>
</dbReference>
<proteinExistence type="inferred from homology"/>
<dbReference type="InterPro" id="IPR014031">
    <property type="entry name" value="Ketoacyl_synth_C"/>
</dbReference>
<dbReference type="SMART" id="SM00825">
    <property type="entry name" value="PKS_KS"/>
    <property type="match status" value="1"/>
</dbReference>
<evidence type="ECO:0000256" key="11">
    <source>
        <dbReference type="PIRNR" id="PIRNR000447"/>
    </source>
</evidence>
<keyword evidence="5 11" id="KW-0444">Lipid biosynthesis</keyword>
<dbReference type="Proteomes" id="UP000324209">
    <property type="component" value="Chromosome"/>
</dbReference>
<dbReference type="AlphaFoldDB" id="A0A5C1QIT4"/>
<dbReference type="SUPFAM" id="SSF53901">
    <property type="entry name" value="Thiolase-like"/>
    <property type="match status" value="2"/>
</dbReference>
<accession>A0A5C1QIT4</accession>
<comment type="catalytic activity">
    <reaction evidence="11">
        <text>a fatty acyl-[ACP] + malonyl-[ACP] + H(+) = a 3-oxoacyl-[ACP] + holo-[ACP] + CO2</text>
        <dbReference type="Rhea" id="RHEA:22836"/>
        <dbReference type="Rhea" id="RHEA-COMP:9623"/>
        <dbReference type="Rhea" id="RHEA-COMP:9685"/>
        <dbReference type="Rhea" id="RHEA-COMP:9916"/>
        <dbReference type="Rhea" id="RHEA-COMP:14125"/>
        <dbReference type="ChEBI" id="CHEBI:15378"/>
        <dbReference type="ChEBI" id="CHEBI:16526"/>
        <dbReference type="ChEBI" id="CHEBI:64479"/>
        <dbReference type="ChEBI" id="CHEBI:78449"/>
        <dbReference type="ChEBI" id="CHEBI:78776"/>
        <dbReference type="ChEBI" id="CHEBI:138651"/>
    </reaction>
</comment>
<evidence type="ECO:0000256" key="1">
    <source>
        <dbReference type="ARBA" id="ARBA00005194"/>
    </source>
</evidence>
<dbReference type="NCBIfam" id="TIGR03150">
    <property type="entry name" value="fabF"/>
    <property type="match status" value="1"/>
</dbReference>
<dbReference type="UniPathway" id="UPA00094"/>
<keyword evidence="16" id="KW-1185">Reference proteome</keyword>
<dbReference type="InterPro" id="IPR017568">
    <property type="entry name" value="3-oxoacyl-ACP_synth-2"/>
</dbReference>
<gene>
    <name evidence="15" type="primary">fabF</name>
    <name evidence="15" type="ORF">EXM22_00035</name>
</gene>
<comment type="pathway">
    <text evidence="1 11">Lipid metabolism; fatty acid biosynthesis.</text>
</comment>
<dbReference type="FunFam" id="3.40.47.10:FF:000018">
    <property type="entry name" value="3-oxoacyl-[acyl-carrier-protein] synthase 2"/>
    <property type="match status" value="1"/>
</dbReference>
<dbReference type="InterPro" id="IPR020841">
    <property type="entry name" value="PKS_Beta-ketoAc_synthase_dom"/>
</dbReference>
<dbReference type="EMBL" id="CP036150">
    <property type="protein sequence ID" value="QEN06454.1"/>
    <property type="molecule type" value="Genomic_DNA"/>
</dbReference>
<evidence type="ECO:0000256" key="6">
    <source>
        <dbReference type="ARBA" id="ARBA00022679"/>
    </source>
</evidence>
<keyword evidence="6 11" id="KW-0808">Transferase</keyword>
<feature type="domain" description="Ketosynthase family 3 (KS3)" evidence="14">
    <location>
        <begin position="4"/>
        <end position="412"/>
    </location>
</feature>
<evidence type="ECO:0000256" key="7">
    <source>
        <dbReference type="ARBA" id="ARBA00022832"/>
    </source>
</evidence>
<dbReference type="Gene3D" id="3.40.47.10">
    <property type="match status" value="1"/>
</dbReference>
<evidence type="ECO:0000256" key="8">
    <source>
        <dbReference type="ARBA" id="ARBA00023098"/>
    </source>
</evidence>
<dbReference type="GO" id="GO:0030497">
    <property type="term" value="P:fatty acid elongation"/>
    <property type="evidence" value="ECO:0007669"/>
    <property type="project" value="UniProtKB-ARBA"/>
</dbReference>
<dbReference type="GO" id="GO:0004315">
    <property type="term" value="F:3-oxoacyl-[acyl-carrier-protein] synthase activity"/>
    <property type="evidence" value="ECO:0007669"/>
    <property type="project" value="UniProtKB-UniRule"/>
</dbReference>
<protein>
    <recommendedName>
        <fullName evidence="4 11">3-oxoacyl-[acyl-carrier-protein] synthase 2</fullName>
        <ecNumber evidence="3 11">2.3.1.179</ecNumber>
    </recommendedName>
</protein>
<evidence type="ECO:0000256" key="5">
    <source>
        <dbReference type="ARBA" id="ARBA00022516"/>
    </source>
</evidence>
<comment type="function">
    <text evidence="11">Involved in the type II fatty acid elongation cycle. Catalyzes the elongation of a wide range of acyl-ACP by the addition of two carbons from malonyl-ACP to an acyl acceptor. Can efficiently catalyze the conversion of palmitoleoyl-ACP (cis-hexadec-9-enoyl-ACP) to cis-vaccenoyl-ACP (cis-octadec-11-enoyl-ACP), an essential step in the thermal regulation of fatty acid composition.</text>
</comment>
<feature type="active site" description="For beta-ketoacyl synthase activity" evidence="12">
    <location>
        <position position="165"/>
    </location>
</feature>
<keyword evidence="7" id="KW-0276">Fatty acid metabolism</keyword>
<evidence type="ECO:0000256" key="9">
    <source>
        <dbReference type="ARBA" id="ARBA00023160"/>
    </source>
</evidence>
<evidence type="ECO:0000313" key="15">
    <source>
        <dbReference type="EMBL" id="QEN06454.1"/>
    </source>
</evidence>
<dbReference type="PANTHER" id="PTHR11712:SF336">
    <property type="entry name" value="3-OXOACYL-[ACYL-CARRIER-PROTEIN] SYNTHASE, MITOCHONDRIAL"/>
    <property type="match status" value="1"/>
</dbReference>
<sequence>MKNKEDIVVTGIGTLTPIGLNKDDFWKNLISGVSGAAPIQAFTPEGFSTTIACELKDFKASDFMDKKNARKMSRFSQIAVCASLEAVKDAHLDLSSFDPVRAGCIMGSAAGDYEVLEKQFAILTERGPGKGHPLAVPRIIPNMAAGNVAIELGLHGPNMAALSACATGIHSIASAMHILRLNQADVMIAGGTESTITPLVVDAYGCMRVLSTRNEDPRKASRPFDRDRDGFVIGEGAAALVLEKRGAAEKRGARIYACLAGVGMTADASSIAAPDENGRWSGRAMELAIADADLTPGDIGYINAHGTSTQANDKTESRAIQGVFGERSSKIPVSSNKSMIGHTLGAAGAIETAATILSLYNGIIPPTINQETPDPDCPLDTVPNQARELRFSAALTNSFGFGGQNAVLAIKGNN</sequence>
<dbReference type="PROSITE" id="PS52004">
    <property type="entry name" value="KS3_2"/>
    <property type="match status" value="1"/>
</dbReference>
<keyword evidence="9 11" id="KW-0275">Fatty acid biosynthesis</keyword>
<evidence type="ECO:0000256" key="2">
    <source>
        <dbReference type="ARBA" id="ARBA00008467"/>
    </source>
</evidence>
<dbReference type="InterPro" id="IPR000794">
    <property type="entry name" value="Beta-ketoacyl_synthase"/>
</dbReference>
<evidence type="ECO:0000256" key="3">
    <source>
        <dbReference type="ARBA" id="ARBA00012356"/>
    </source>
</evidence>
<dbReference type="PANTHER" id="PTHR11712">
    <property type="entry name" value="POLYKETIDE SYNTHASE-RELATED"/>
    <property type="match status" value="1"/>
</dbReference>
<dbReference type="Pfam" id="PF00109">
    <property type="entry name" value="ketoacyl-synt"/>
    <property type="match status" value="1"/>
</dbReference>
<comment type="catalytic activity">
    <reaction evidence="11">
        <text>(9Z)-hexadecenoyl-[ACP] + malonyl-[ACP] + H(+) = 3-oxo-(11Z)-octadecenoyl-[ACP] + holo-[ACP] + CO2</text>
        <dbReference type="Rhea" id="RHEA:55040"/>
        <dbReference type="Rhea" id="RHEA-COMP:9623"/>
        <dbReference type="Rhea" id="RHEA-COMP:9685"/>
        <dbReference type="Rhea" id="RHEA-COMP:10800"/>
        <dbReference type="Rhea" id="RHEA-COMP:14074"/>
        <dbReference type="ChEBI" id="CHEBI:15378"/>
        <dbReference type="ChEBI" id="CHEBI:16526"/>
        <dbReference type="ChEBI" id="CHEBI:64479"/>
        <dbReference type="ChEBI" id="CHEBI:78449"/>
        <dbReference type="ChEBI" id="CHEBI:83989"/>
        <dbReference type="ChEBI" id="CHEBI:138538"/>
        <dbReference type="EC" id="2.3.1.179"/>
    </reaction>
</comment>
<dbReference type="NCBIfam" id="NF005589">
    <property type="entry name" value="PRK07314.1"/>
    <property type="match status" value="1"/>
</dbReference>
<evidence type="ECO:0000256" key="13">
    <source>
        <dbReference type="RuleBase" id="RU003694"/>
    </source>
</evidence>
<dbReference type="KEGG" id="ock:EXM22_00035"/>
<evidence type="ECO:0000313" key="16">
    <source>
        <dbReference type="Proteomes" id="UP000324209"/>
    </source>
</evidence>
<dbReference type="PROSITE" id="PS00606">
    <property type="entry name" value="KS3_1"/>
    <property type="match status" value="1"/>
</dbReference>
<comment type="similarity">
    <text evidence="2 11 13">Belongs to the thiolase-like superfamily. Beta-ketoacyl-ACP synthases family.</text>
</comment>
<evidence type="ECO:0000256" key="10">
    <source>
        <dbReference type="ARBA" id="ARBA00023315"/>
    </source>
</evidence>